<sequence length="120" mass="13229">MSAKKGFVLCVCQGTCPSFTKMDIFGVLADVRREKIFDYVCLHPQLCVGDGEEFLKVLLSGGETEKLYIAACDPQMQCKMYRDAFEAVGFDKANHVALDIRNKTTEEAVAAIKAMAVNNP</sequence>
<gene>
    <name evidence="1" type="ordered locus">Glov_1180</name>
</gene>
<dbReference type="RefSeq" id="WP_012469251.1">
    <property type="nucleotide sequence ID" value="NC_010814.1"/>
</dbReference>
<dbReference type="EMBL" id="CP001089">
    <property type="protein sequence ID" value="ACD94902.1"/>
    <property type="molecule type" value="Genomic_DNA"/>
</dbReference>
<dbReference type="OrthoDB" id="1550789at2"/>
<dbReference type="AlphaFoldDB" id="B3E722"/>
<dbReference type="Proteomes" id="UP000002420">
    <property type="component" value="Chromosome"/>
</dbReference>
<dbReference type="eggNOG" id="COG1148">
    <property type="taxonomic scope" value="Bacteria"/>
</dbReference>
<keyword evidence="2" id="KW-1185">Reference proteome</keyword>
<name>B3E722_TRIL1</name>
<dbReference type="STRING" id="398767.Glov_1180"/>
<evidence type="ECO:0000313" key="2">
    <source>
        <dbReference type="Proteomes" id="UP000002420"/>
    </source>
</evidence>
<evidence type="ECO:0000313" key="1">
    <source>
        <dbReference type="EMBL" id="ACD94902.1"/>
    </source>
</evidence>
<reference evidence="1 2" key="1">
    <citation type="submission" date="2008-05" db="EMBL/GenBank/DDBJ databases">
        <title>Complete sequence of chromosome of Geobacter lovleyi SZ.</title>
        <authorList>
            <consortium name="US DOE Joint Genome Institute"/>
            <person name="Lucas S."/>
            <person name="Copeland A."/>
            <person name="Lapidus A."/>
            <person name="Glavina del Rio T."/>
            <person name="Dalin E."/>
            <person name="Tice H."/>
            <person name="Bruce D."/>
            <person name="Goodwin L."/>
            <person name="Pitluck S."/>
            <person name="Chertkov O."/>
            <person name="Meincke L."/>
            <person name="Brettin T."/>
            <person name="Detter J.C."/>
            <person name="Han C."/>
            <person name="Tapia R."/>
            <person name="Kuske C.R."/>
            <person name="Schmutz J."/>
            <person name="Larimer F."/>
            <person name="Land M."/>
            <person name="Hauser L."/>
            <person name="Kyrpides N."/>
            <person name="Mikhailova N."/>
            <person name="Sung Y."/>
            <person name="Fletcher K.E."/>
            <person name="Ritalahti K.M."/>
            <person name="Loeffler F.E."/>
            <person name="Richardson P."/>
        </authorList>
    </citation>
    <scope>NUCLEOTIDE SEQUENCE [LARGE SCALE GENOMIC DNA]</scope>
    <source>
        <strain evidence="2">ATCC BAA-1151 / DSM 17278 / SZ</strain>
    </source>
</reference>
<proteinExistence type="predicted"/>
<organism evidence="1 2">
    <name type="scientific">Trichlorobacter lovleyi (strain ATCC BAA-1151 / DSM 17278 / SZ)</name>
    <name type="common">Geobacter lovleyi</name>
    <dbReference type="NCBI Taxonomy" id="398767"/>
    <lineage>
        <taxon>Bacteria</taxon>
        <taxon>Pseudomonadati</taxon>
        <taxon>Thermodesulfobacteriota</taxon>
        <taxon>Desulfuromonadia</taxon>
        <taxon>Geobacterales</taxon>
        <taxon>Geobacteraceae</taxon>
        <taxon>Trichlorobacter</taxon>
    </lineage>
</organism>
<protein>
    <submittedName>
        <fullName evidence="1">Heterodisulfide reductase subunit A and related polyferredoxins-like protein</fullName>
    </submittedName>
</protein>
<dbReference type="HOGENOM" id="CLU_1969489_0_0_7"/>
<accession>B3E722</accession>
<dbReference type="KEGG" id="glo:Glov_1180"/>